<dbReference type="AlphaFoldDB" id="E2Q7V6"/>
<keyword evidence="2" id="KW-0378">Hydrolase</keyword>
<dbReference type="Pfam" id="PF12697">
    <property type="entry name" value="Abhydrolase_6"/>
    <property type="match status" value="1"/>
</dbReference>
<dbReference type="eggNOG" id="COG2267">
    <property type="taxonomic scope" value="Bacteria"/>
</dbReference>
<evidence type="ECO:0000313" key="3">
    <source>
        <dbReference type="Proteomes" id="UP000002357"/>
    </source>
</evidence>
<sequence length="265" mass="27804">MENMSRTLAKARSTDGTLIAYEQWGDGPPVVLVGGPLSTAATDAPLAGLLSDRFRVLTYDRRGRAASGDRSGHTVEREIEDLAAVIEEAGEAVCVHGTSSGGALALRAAAAGVPIAQLSLYEPPFLPSVRAGQRPPEQVRRILGLLASGRRGDALAVFLNGAGMPEQTVARVRGSAHWEVLESVAHTLPYDHRVTGNGSVPTALLRRVGIRVMVVDGGASPTATREAARLVALALPRGRHRTLTGQTHEVAPHVLAPLVGDFFAA</sequence>
<dbReference type="EMBL" id="CM000913">
    <property type="protein sequence ID" value="EFG09488.1"/>
    <property type="molecule type" value="Genomic_DNA"/>
</dbReference>
<reference evidence="2 3" key="1">
    <citation type="journal article" date="2010" name="Genome Biol. Evol.">
        <title>The sequence of a 1.8-mb bacterial linear plasmid reveals a rich evolutionary reservoir of secondary metabolic pathways.</title>
        <authorList>
            <person name="Medema M.H."/>
            <person name="Trefzer A."/>
            <person name="Kovalchuk A."/>
            <person name="van den Berg M."/>
            <person name="Mueller U."/>
            <person name="Heijne W."/>
            <person name="Wu L."/>
            <person name="Alam M.T."/>
            <person name="Ronning C.M."/>
            <person name="Nierman W.C."/>
            <person name="Bovenberg R.A.L."/>
            <person name="Breitling R."/>
            <person name="Takano E."/>
        </authorList>
    </citation>
    <scope>NUCLEOTIDE SEQUENCE [LARGE SCALE GENOMIC DNA]</scope>
    <source>
        <strain evidence="3">ATCC 27064 / DSM 738 / JCM 4710 / NBRC 13307 / NCIMB 12785 / NRRL 3585 / VKM Ac-602</strain>
    </source>
</reference>
<evidence type="ECO:0000313" key="2">
    <source>
        <dbReference type="EMBL" id="EFG09488.1"/>
    </source>
</evidence>
<dbReference type="RefSeq" id="WP_003961931.1">
    <property type="nucleotide sequence ID" value="NZ_CM000913.1"/>
</dbReference>
<dbReference type="PANTHER" id="PTHR43433">
    <property type="entry name" value="HYDROLASE, ALPHA/BETA FOLD FAMILY PROTEIN"/>
    <property type="match status" value="1"/>
</dbReference>
<dbReference type="Gene3D" id="3.40.50.1820">
    <property type="entry name" value="alpha/beta hydrolase"/>
    <property type="match status" value="1"/>
</dbReference>
<name>E2Q7V6_STRCL</name>
<dbReference type="GO" id="GO:0016787">
    <property type="term" value="F:hydrolase activity"/>
    <property type="evidence" value="ECO:0007669"/>
    <property type="project" value="UniProtKB-KW"/>
</dbReference>
<dbReference type="STRING" id="1901.BB341_06810"/>
<dbReference type="InterPro" id="IPR029058">
    <property type="entry name" value="AB_hydrolase_fold"/>
</dbReference>
<dbReference type="GeneID" id="93729127"/>
<organism evidence="2 3">
    <name type="scientific">Streptomyces clavuligerus</name>
    <dbReference type="NCBI Taxonomy" id="1901"/>
    <lineage>
        <taxon>Bacteria</taxon>
        <taxon>Bacillati</taxon>
        <taxon>Actinomycetota</taxon>
        <taxon>Actinomycetes</taxon>
        <taxon>Kitasatosporales</taxon>
        <taxon>Streptomycetaceae</taxon>
        <taxon>Streptomyces</taxon>
    </lineage>
</organism>
<dbReference type="InterPro" id="IPR050471">
    <property type="entry name" value="AB_hydrolase"/>
</dbReference>
<dbReference type="OrthoDB" id="63519at2"/>
<accession>E2Q7V6</accession>
<dbReference type="SUPFAM" id="SSF53474">
    <property type="entry name" value="alpha/beta-Hydrolases"/>
    <property type="match status" value="1"/>
</dbReference>
<evidence type="ECO:0000259" key="1">
    <source>
        <dbReference type="Pfam" id="PF12697"/>
    </source>
</evidence>
<proteinExistence type="predicted"/>
<dbReference type="PANTHER" id="PTHR43433:SF5">
    <property type="entry name" value="AB HYDROLASE-1 DOMAIN-CONTAINING PROTEIN"/>
    <property type="match status" value="1"/>
</dbReference>
<dbReference type="KEGG" id="sclf:BB341_06810"/>
<gene>
    <name evidence="2" type="ORF">SCLAV_4417</name>
</gene>
<dbReference type="Proteomes" id="UP000002357">
    <property type="component" value="Chromosome"/>
</dbReference>
<keyword evidence="3" id="KW-1185">Reference proteome</keyword>
<feature type="domain" description="AB hydrolase-1" evidence="1">
    <location>
        <begin position="31"/>
        <end position="251"/>
    </location>
</feature>
<dbReference type="InterPro" id="IPR000073">
    <property type="entry name" value="AB_hydrolase_1"/>
</dbReference>
<protein>
    <submittedName>
        <fullName evidence="2">Alpha/beta hydrolase</fullName>
    </submittedName>
</protein>